<gene>
    <name evidence="8" type="ORF">SCF082_LOCUS380</name>
</gene>
<name>A0ABP0HA06_9DINO</name>
<organism evidence="8 9">
    <name type="scientific">Durusdinium trenchii</name>
    <dbReference type="NCBI Taxonomy" id="1381693"/>
    <lineage>
        <taxon>Eukaryota</taxon>
        <taxon>Sar</taxon>
        <taxon>Alveolata</taxon>
        <taxon>Dinophyceae</taxon>
        <taxon>Suessiales</taxon>
        <taxon>Symbiodiniaceae</taxon>
        <taxon>Durusdinium</taxon>
    </lineage>
</organism>
<feature type="transmembrane region" description="Helical" evidence="6">
    <location>
        <begin position="365"/>
        <end position="383"/>
    </location>
</feature>
<evidence type="ECO:0000256" key="5">
    <source>
        <dbReference type="ARBA" id="ARBA00023136"/>
    </source>
</evidence>
<comment type="function">
    <text evidence="6">Choline transporter.</text>
</comment>
<keyword evidence="5 6" id="KW-0472">Membrane</keyword>
<reference evidence="8 9" key="1">
    <citation type="submission" date="2024-02" db="EMBL/GenBank/DDBJ databases">
        <authorList>
            <person name="Chen Y."/>
            <person name="Shah S."/>
            <person name="Dougan E. K."/>
            <person name="Thang M."/>
            <person name="Chan C."/>
        </authorList>
    </citation>
    <scope>NUCLEOTIDE SEQUENCE [LARGE SCALE GENOMIC DNA]</scope>
</reference>
<feature type="transmembrane region" description="Helical" evidence="6">
    <location>
        <begin position="248"/>
        <end position="268"/>
    </location>
</feature>
<dbReference type="PANTHER" id="PTHR12385:SF96">
    <property type="entry name" value="CHOLINE TRANSPORTER-LIKE PROTEIN"/>
    <property type="match status" value="1"/>
</dbReference>
<feature type="transmembrane region" description="Helical" evidence="6">
    <location>
        <begin position="102"/>
        <end position="122"/>
    </location>
</feature>
<evidence type="ECO:0000256" key="7">
    <source>
        <dbReference type="SAM" id="MobiDB-lite"/>
    </source>
</evidence>
<dbReference type="Pfam" id="PF04515">
    <property type="entry name" value="Choline_transpo"/>
    <property type="match status" value="1"/>
</dbReference>
<feature type="transmembrane region" description="Helical" evidence="6">
    <location>
        <begin position="566"/>
        <end position="588"/>
    </location>
</feature>
<evidence type="ECO:0000256" key="1">
    <source>
        <dbReference type="ARBA" id="ARBA00004141"/>
    </source>
</evidence>
<feature type="transmembrane region" description="Helical" evidence="6">
    <location>
        <begin position="404"/>
        <end position="425"/>
    </location>
</feature>
<evidence type="ECO:0000256" key="4">
    <source>
        <dbReference type="ARBA" id="ARBA00022989"/>
    </source>
</evidence>
<keyword evidence="4 6" id="KW-1133">Transmembrane helix</keyword>
<comment type="similarity">
    <text evidence="2 6">Belongs to the CTL (choline transporter-like) family.</text>
</comment>
<comment type="caution">
    <text evidence="8">The sequence shown here is derived from an EMBL/GenBank/DDBJ whole genome shotgun (WGS) entry which is preliminary data.</text>
</comment>
<feature type="transmembrane region" description="Helical" evidence="6">
    <location>
        <begin position="280"/>
        <end position="298"/>
    </location>
</feature>
<dbReference type="InterPro" id="IPR007603">
    <property type="entry name" value="Choline_transptr-like"/>
</dbReference>
<keyword evidence="3 6" id="KW-0812">Transmembrane</keyword>
<accession>A0ABP0HA06</accession>
<evidence type="ECO:0000313" key="9">
    <source>
        <dbReference type="Proteomes" id="UP001642464"/>
    </source>
</evidence>
<evidence type="ECO:0000256" key="3">
    <source>
        <dbReference type="ARBA" id="ARBA00022692"/>
    </source>
</evidence>
<evidence type="ECO:0000313" key="8">
    <source>
        <dbReference type="EMBL" id="CAK8986029.1"/>
    </source>
</evidence>
<comment type="subcellular location">
    <subcellularLocation>
        <location evidence="6">Cell membrane</location>
        <topology evidence="6">Multi-pass membrane protein</topology>
    </subcellularLocation>
    <subcellularLocation>
        <location evidence="1">Membrane</location>
        <topology evidence="1">Multi-pass membrane protein</topology>
    </subcellularLocation>
</comment>
<protein>
    <recommendedName>
        <fullName evidence="6">Choline transporter-like protein</fullName>
    </recommendedName>
</protein>
<feature type="transmembrane region" description="Helical" evidence="6">
    <location>
        <begin position="304"/>
        <end position="323"/>
    </location>
</feature>
<sequence length="697" mass="77018">MFEIFNPKYFCLGGAEDTSDELDLTEGALRSTASAGPSGQERDQSVDSTSIEDAKEGTPGFHLINLRRLTRLRSSSTLEKFDEEGTDRLKHPMHLRRACTDVVWLGCFFACTAALATLSFGVRMPHQAEHMAFLIPMHDSLNHTCGVGQVWDKPFAFICKQDSGELNFTDVICLKSCPLNSSTSNSCWTNASQSDVEMPSYVTRTAVPYLLGWCRPENNALYVSVLEYANKVWGKFSIGYGILMMWRLMVPFLIAAATGLLLSLGYVALLKDYAPTLSKIGIRLIVLVPWVWAGYLWYKHGQGALLPCVALVVVGVCIGCCAASRMHELDKAAACIKLSCTCVYQTPMLHFGPCVVLLFRVASGFGILCFIILAHTGIFVDFLERGLITFRCSAQKQDDCIYDLVLFVLWLAMFVWIQILFTASWEFAVAYLAAEWYVEGGVHEKTGKDGFRQCCKQCHVWWVLFRYHFGTMIKASIFIGAIRPFRAVLGSLTAVARLEGNPVGSILNCCCGCFVDIYEQYFEKFSVNAYIEVAVSAMNLDHAAFEASEVCERQKGTASSLNGTTFIFQLVGLTLVWWAGYFVMWMIVSGSCPGLRQYGDVYSPHYVGHQGFWSNAGGIIALTAAFPAMMVFDVVSDTILYCVMVDVMQNESKATSYWSSMPRGVLELLDLINSWTSIFSSGSSSGSSSSASSSSGE</sequence>
<keyword evidence="9" id="KW-1185">Reference proteome</keyword>
<evidence type="ECO:0000256" key="2">
    <source>
        <dbReference type="ARBA" id="ARBA00007168"/>
    </source>
</evidence>
<feature type="region of interest" description="Disordered" evidence="7">
    <location>
        <begin position="30"/>
        <end position="56"/>
    </location>
</feature>
<dbReference type="Proteomes" id="UP001642464">
    <property type="component" value="Unassembled WGS sequence"/>
</dbReference>
<dbReference type="EMBL" id="CAXAMM010000114">
    <property type="protein sequence ID" value="CAK8986029.1"/>
    <property type="molecule type" value="Genomic_DNA"/>
</dbReference>
<proteinExistence type="inferred from homology"/>
<evidence type="ECO:0000256" key="6">
    <source>
        <dbReference type="RuleBase" id="RU368066"/>
    </source>
</evidence>
<dbReference type="PANTHER" id="PTHR12385">
    <property type="entry name" value="CHOLINE TRANSPORTER-LIKE (SLC FAMILY 44)"/>
    <property type="match status" value="1"/>
</dbReference>